<accession>A0AAE3TDK8</accession>
<evidence type="ECO:0000313" key="2">
    <source>
        <dbReference type="Proteomes" id="UP001144110"/>
    </source>
</evidence>
<sequence>MGSGGYFQSVKTGEVSIYVVYENMRDKNWRKPLPGVRHCSYELKQMFYLKFETQFS</sequence>
<gene>
    <name evidence="1" type="ORF">OD816_000294</name>
</gene>
<dbReference type="Proteomes" id="UP001144110">
    <property type="component" value="Unassembled WGS sequence"/>
</dbReference>
<dbReference type="EMBL" id="JAPHEG010000001">
    <property type="protein sequence ID" value="MDF2953049.1"/>
    <property type="molecule type" value="Genomic_DNA"/>
</dbReference>
<protein>
    <submittedName>
        <fullName evidence="1">Transposase</fullName>
    </submittedName>
</protein>
<proteinExistence type="predicted"/>
<comment type="caution">
    <text evidence="1">The sequence shown here is derived from an EMBL/GenBank/DDBJ whole genome shotgun (WGS) entry which is preliminary data.</text>
</comment>
<reference evidence="1" key="1">
    <citation type="submission" date="2022-11" db="EMBL/GenBank/DDBJ databases">
        <title>Candidatus Alkanophaga archaea from heated hydrothermal vent sediment oxidize petroleum alkanes.</title>
        <authorList>
            <person name="Zehnle H."/>
            <person name="Laso-Perez R."/>
            <person name="Lipp J."/>
            <person name="Teske A."/>
            <person name="Wegener G."/>
        </authorList>
    </citation>
    <scope>NUCLEOTIDE SEQUENCE</scope>
    <source>
        <strain evidence="1">MCA70</strain>
    </source>
</reference>
<organism evidence="1 2">
    <name type="scientific">Candidatus Thermodesulfobacterium syntrophicum</name>
    <dbReference type="NCBI Taxonomy" id="3060442"/>
    <lineage>
        <taxon>Bacteria</taxon>
        <taxon>Pseudomonadati</taxon>
        <taxon>Thermodesulfobacteriota</taxon>
        <taxon>Thermodesulfobacteria</taxon>
        <taxon>Thermodesulfobacteriales</taxon>
        <taxon>Thermodesulfobacteriaceae</taxon>
        <taxon>Thermodesulfobacterium</taxon>
    </lineage>
</organism>
<dbReference type="AlphaFoldDB" id="A0AAE3TDK8"/>
<evidence type="ECO:0000313" key="1">
    <source>
        <dbReference type="EMBL" id="MDF2953049.1"/>
    </source>
</evidence>
<name>A0AAE3TDK8_9BACT</name>